<keyword evidence="1" id="KW-0812">Transmembrane</keyword>
<dbReference type="EMBL" id="CAJHIS010000013">
    <property type="protein sequence ID" value="CAD6493614.1"/>
    <property type="molecule type" value="Genomic_DNA"/>
</dbReference>
<proteinExistence type="predicted"/>
<dbReference type="AlphaFoldDB" id="A0A811T8I8"/>
<dbReference type="Proteomes" id="UP000634805">
    <property type="component" value="Unassembled WGS sequence"/>
</dbReference>
<reference evidence="2" key="1">
    <citation type="submission" date="2020-10" db="EMBL/GenBank/DDBJ databases">
        <authorList>
            <person name="Hahn C.J."/>
            <person name="Laso-Perez R."/>
            <person name="Vulcano F."/>
            <person name="Vaziourakis K.-M."/>
            <person name="Stokke R."/>
            <person name="Steen I.H."/>
            <person name="Teske A."/>
            <person name="Boetius A."/>
            <person name="Liebeke M."/>
            <person name="Amann R."/>
            <person name="Knittel K."/>
        </authorList>
    </citation>
    <scope>NUCLEOTIDE SEQUENCE</scope>
    <source>
        <strain evidence="2">Gfbio:e3339647-f889-4370-9287-4fb5cb688e4c:AG392D22_GoMArc1</strain>
    </source>
</reference>
<organism evidence="2 3">
    <name type="scientific">Candidatus Argoarchaeum ethanivorans</name>
    <dbReference type="NCBI Taxonomy" id="2608793"/>
    <lineage>
        <taxon>Archaea</taxon>
        <taxon>Methanobacteriati</taxon>
        <taxon>Methanobacteriota</taxon>
        <taxon>Stenosarchaea group</taxon>
        <taxon>Methanomicrobia</taxon>
        <taxon>Methanosarcinales</taxon>
        <taxon>Methanosarcinales incertae sedis</taxon>
        <taxon>GOM Arc I cluster</taxon>
        <taxon>Candidatus Argoarchaeum</taxon>
    </lineage>
</organism>
<feature type="transmembrane region" description="Helical" evidence="1">
    <location>
        <begin position="12"/>
        <end position="30"/>
    </location>
</feature>
<gene>
    <name evidence="2" type="ORF">EMLJLAPB_00574</name>
</gene>
<evidence type="ECO:0000256" key="1">
    <source>
        <dbReference type="SAM" id="Phobius"/>
    </source>
</evidence>
<sequence length="55" mass="6248">MSDKFIPCVDIKIFHDFIVSIGIVLGLLLGRSSGVMDTMMLEVLVGYVYIERRKK</sequence>
<evidence type="ECO:0000313" key="2">
    <source>
        <dbReference type="EMBL" id="CAD6493614.1"/>
    </source>
</evidence>
<keyword evidence="1" id="KW-1133">Transmembrane helix</keyword>
<accession>A0A811T8I8</accession>
<name>A0A811T8I8_9EURY</name>
<keyword evidence="1" id="KW-0472">Membrane</keyword>
<evidence type="ECO:0000313" key="3">
    <source>
        <dbReference type="Proteomes" id="UP000634805"/>
    </source>
</evidence>
<comment type="caution">
    <text evidence="2">The sequence shown here is derived from an EMBL/GenBank/DDBJ whole genome shotgun (WGS) entry which is preliminary data.</text>
</comment>
<protein>
    <submittedName>
        <fullName evidence="2">Uncharacterized protein</fullName>
    </submittedName>
</protein>